<proteinExistence type="predicted"/>
<gene>
    <name evidence="1" type="ORF">CLUP02_10294</name>
</gene>
<dbReference type="GeneID" id="73344280"/>
<evidence type="ECO:0000313" key="1">
    <source>
        <dbReference type="EMBL" id="UQC84798.1"/>
    </source>
</evidence>
<dbReference type="AlphaFoldDB" id="A0A9Q8SX43"/>
<evidence type="ECO:0000313" key="2">
    <source>
        <dbReference type="Proteomes" id="UP000830671"/>
    </source>
</evidence>
<dbReference type="KEGG" id="clup:CLUP02_10294"/>
<organism evidence="1 2">
    <name type="scientific">Colletotrichum lupini</name>
    <dbReference type="NCBI Taxonomy" id="145971"/>
    <lineage>
        <taxon>Eukaryota</taxon>
        <taxon>Fungi</taxon>
        <taxon>Dikarya</taxon>
        <taxon>Ascomycota</taxon>
        <taxon>Pezizomycotina</taxon>
        <taxon>Sordariomycetes</taxon>
        <taxon>Hypocreomycetidae</taxon>
        <taxon>Glomerellales</taxon>
        <taxon>Glomerellaceae</taxon>
        <taxon>Colletotrichum</taxon>
        <taxon>Colletotrichum acutatum species complex</taxon>
    </lineage>
</organism>
<keyword evidence="2" id="KW-1185">Reference proteome</keyword>
<dbReference type="Proteomes" id="UP000830671">
    <property type="component" value="Chromosome 5"/>
</dbReference>
<dbReference type="EMBL" id="CP019477">
    <property type="protein sequence ID" value="UQC84798.1"/>
    <property type="molecule type" value="Genomic_DNA"/>
</dbReference>
<reference evidence="1" key="1">
    <citation type="journal article" date="2021" name="Mol. Plant Microbe Interact.">
        <title>Complete Genome Sequence of the Plant-Pathogenic Fungus Colletotrichum lupini.</title>
        <authorList>
            <person name="Baroncelli R."/>
            <person name="Pensec F."/>
            <person name="Da Lio D."/>
            <person name="Boufleur T."/>
            <person name="Vicente I."/>
            <person name="Sarrocco S."/>
            <person name="Picot A."/>
            <person name="Baraldi E."/>
            <person name="Sukno S."/>
            <person name="Thon M."/>
            <person name="Le Floch G."/>
        </authorList>
    </citation>
    <scope>NUCLEOTIDE SEQUENCE</scope>
    <source>
        <strain evidence="1">IMI 504893</strain>
    </source>
</reference>
<accession>A0A9Q8SX43</accession>
<dbReference type="RefSeq" id="XP_049146415.1">
    <property type="nucleotide sequence ID" value="XM_049289270.1"/>
</dbReference>
<protein>
    <submittedName>
        <fullName evidence="1">Uncharacterized protein</fullName>
    </submittedName>
</protein>
<name>A0A9Q8SX43_9PEZI</name>
<sequence length="251" mass="27585">MPICPVEFGGSVAKRPASQDSECLGVPPYAICNLQSSSPPPVLGGTPVGIQPQPTKPFPDQTPVTTTIDEPNANVDGSQQGFSQLSNAFPSTWISFAYNDWLCIRPRAVACLTGWIDDLLLQPTVRIPATCHSQQLADPTVQWRTLATHTFAVRLWILNAKFENCFMQLQSVGLFVDSSRLQIQAVRATSVAADYWVPEEFQDNHMKGHDTSTQNRIALVPDADHHFVGYCFAQANDQSPNMISGPLRLFS</sequence>